<feature type="modified residue" description="4-aspartylphosphate" evidence="7">
    <location>
        <position position="806"/>
    </location>
</feature>
<keyword evidence="13" id="KW-1185">Reference proteome</keyword>
<evidence type="ECO:0000256" key="7">
    <source>
        <dbReference type="PROSITE-ProRule" id="PRU00169"/>
    </source>
</evidence>
<dbReference type="RefSeq" id="WP_377124014.1">
    <property type="nucleotide sequence ID" value="NZ_JBHUON010000003.1"/>
</dbReference>
<evidence type="ECO:0000256" key="8">
    <source>
        <dbReference type="SAM" id="Coils"/>
    </source>
</evidence>
<dbReference type="Proteomes" id="UP001597601">
    <property type="component" value="Unassembled WGS sequence"/>
</dbReference>
<dbReference type="SMART" id="SM00387">
    <property type="entry name" value="HATPase_c"/>
    <property type="match status" value="1"/>
</dbReference>
<dbReference type="Gene3D" id="1.10.287.130">
    <property type="match status" value="1"/>
</dbReference>
<feature type="modified residue" description="4-aspartylphosphate" evidence="7">
    <location>
        <position position="1078"/>
    </location>
</feature>
<comment type="catalytic activity">
    <reaction evidence="1">
        <text>ATP + protein L-histidine = ADP + protein N-phospho-L-histidine.</text>
        <dbReference type="EC" id="2.7.13.3"/>
    </reaction>
</comment>
<dbReference type="CDD" id="cd16922">
    <property type="entry name" value="HATPase_EvgS-ArcB-TorS-like"/>
    <property type="match status" value="1"/>
</dbReference>
<dbReference type="Gene3D" id="3.30.565.10">
    <property type="entry name" value="Histidine kinase-like ATPase, C-terminal domain"/>
    <property type="match status" value="1"/>
</dbReference>
<dbReference type="SUPFAM" id="SSF47384">
    <property type="entry name" value="Homodimeric domain of signal transducing histidine kinase"/>
    <property type="match status" value="1"/>
</dbReference>
<dbReference type="SUPFAM" id="SSF52172">
    <property type="entry name" value="CheY-like"/>
    <property type="match status" value="3"/>
</dbReference>
<dbReference type="InterPro" id="IPR036097">
    <property type="entry name" value="HisK_dim/P_sf"/>
</dbReference>
<evidence type="ECO:0000313" key="13">
    <source>
        <dbReference type="Proteomes" id="UP001597601"/>
    </source>
</evidence>
<keyword evidence="5" id="KW-0418">Kinase</keyword>
<dbReference type="SUPFAM" id="SSF55874">
    <property type="entry name" value="ATPase domain of HSP90 chaperone/DNA topoisomerase II/histidine kinase"/>
    <property type="match status" value="1"/>
</dbReference>
<dbReference type="InterPro" id="IPR001789">
    <property type="entry name" value="Sig_transdc_resp-reg_receiver"/>
</dbReference>
<dbReference type="InterPro" id="IPR003594">
    <property type="entry name" value="HATPase_dom"/>
</dbReference>
<dbReference type="InterPro" id="IPR003661">
    <property type="entry name" value="HisK_dim/P_dom"/>
</dbReference>
<organism evidence="12 13">
    <name type="scientific">Mucilaginibacter antarcticus</name>
    <dbReference type="NCBI Taxonomy" id="1855725"/>
    <lineage>
        <taxon>Bacteria</taxon>
        <taxon>Pseudomonadati</taxon>
        <taxon>Bacteroidota</taxon>
        <taxon>Sphingobacteriia</taxon>
        <taxon>Sphingobacteriales</taxon>
        <taxon>Sphingobacteriaceae</taxon>
        <taxon>Mucilaginibacter</taxon>
    </lineage>
</organism>
<dbReference type="SMART" id="SM00448">
    <property type="entry name" value="REC"/>
    <property type="match status" value="3"/>
</dbReference>
<keyword evidence="6" id="KW-0902">Two-component regulatory system</keyword>
<evidence type="ECO:0000313" key="12">
    <source>
        <dbReference type="EMBL" id="MFD2863965.1"/>
    </source>
</evidence>
<feature type="coiled-coil region" evidence="8">
    <location>
        <begin position="402"/>
        <end position="485"/>
    </location>
</feature>
<feature type="domain" description="Response regulatory" evidence="11">
    <location>
        <begin position="1028"/>
        <end position="1145"/>
    </location>
</feature>
<dbReference type="SUPFAM" id="SSF55781">
    <property type="entry name" value="GAF domain-like"/>
    <property type="match status" value="1"/>
</dbReference>
<feature type="modified residue" description="4-aspartylphosphate" evidence="7">
    <location>
        <position position="929"/>
    </location>
</feature>
<gene>
    <name evidence="12" type="ORF">ACFSYC_04625</name>
</gene>
<dbReference type="Pfam" id="PF05227">
    <property type="entry name" value="CHASE3"/>
    <property type="match status" value="1"/>
</dbReference>
<feature type="domain" description="Histidine kinase" evidence="10">
    <location>
        <begin position="495"/>
        <end position="716"/>
    </location>
</feature>
<dbReference type="InterPro" id="IPR005467">
    <property type="entry name" value="His_kinase_dom"/>
</dbReference>
<keyword evidence="9" id="KW-0812">Transmembrane</keyword>
<dbReference type="PROSITE" id="PS50109">
    <property type="entry name" value="HIS_KIN"/>
    <property type="match status" value="1"/>
</dbReference>
<dbReference type="CDD" id="cd00082">
    <property type="entry name" value="HisKA"/>
    <property type="match status" value="1"/>
</dbReference>
<evidence type="ECO:0000259" key="10">
    <source>
        <dbReference type="PROSITE" id="PS50109"/>
    </source>
</evidence>
<evidence type="ECO:0000256" key="6">
    <source>
        <dbReference type="ARBA" id="ARBA00023012"/>
    </source>
</evidence>
<dbReference type="PANTHER" id="PTHR45339">
    <property type="entry name" value="HYBRID SIGNAL TRANSDUCTION HISTIDINE KINASE J"/>
    <property type="match status" value="1"/>
</dbReference>
<feature type="transmembrane region" description="Helical" evidence="9">
    <location>
        <begin position="183"/>
        <end position="205"/>
    </location>
</feature>
<dbReference type="Gene3D" id="3.40.50.2300">
    <property type="match status" value="3"/>
</dbReference>
<feature type="domain" description="Response regulatory" evidence="11">
    <location>
        <begin position="880"/>
        <end position="996"/>
    </location>
</feature>
<dbReference type="Pfam" id="PF00512">
    <property type="entry name" value="HisKA"/>
    <property type="match status" value="1"/>
</dbReference>
<dbReference type="InterPro" id="IPR007891">
    <property type="entry name" value="CHASE3"/>
</dbReference>
<dbReference type="InterPro" id="IPR003018">
    <property type="entry name" value="GAF"/>
</dbReference>
<dbReference type="PANTHER" id="PTHR45339:SF1">
    <property type="entry name" value="HYBRID SIGNAL TRANSDUCTION HISTIDINE KINASE J"/>
    <property type="match status" value="1"/>
</dbReference>
<reference evidence="13" key="1">
    <citation type="journal article" date="2019" name="Int. J. Syst. Evol. Microbiol.">
        <title>The Global Catalogue of Microorganisms (GCM) 10K type strain sequencing project: providing services to taxonomists for standard genome sequencing and annotation.</title>
        <authorList>
            <consortium name="The Broad Institute Genomics Platform"/>
            <consortium name="The Broad Institute Genome Sequencing Center for Infectious Disease"/>
            <person name="Wu L."/>
            <person name="Ma J."/>
        </authorList>
    </citation>
    <scope>NUCLEOTIDE SEQUENCE [LARGE SCALE GENOMIC DNA]</scope>
    <source>
        <strain evidence="13">KCTC 52232</strain>
    </source>
</reference>
<dbReference type="InterPro" id="IPR036890">
    <property type="entry name" value="HATPase_C_sf"/>
</dbReference>
<keyword evidence="4" id="KW-0808">Transferase</keyword>
<dbReference type="InterPro" id="IPR011006">
    <property type="entry name" value="CheY-like_superfamily"/>
</dbReference>
<feature type="domain" description="Response regulatory" evidence="11">
    <location>
        <begin position="757"/>
        <end position="871"/>
    </location>
</feature>
<dbReference type="CDD" id="cd17546">
    <property type="entry name" value="REC_hyHK_CKI1_RcsC-like"/>
    <property type="match status" value="1"/>
</dbReference>
<dbReference type="PRINTS" id="PR00344">
    <property type="entry name" value="BCTRLSENSOR"/>
</dbReference>
<dbReference type="Pfam" id="PF02518">
    <property type="entry name" value="HATPase_c"/>
    <property type="match status" value="1"/>
</dbReference>
<evidence type="ECO:0000256" key="2">
    <source>
        <dbReference type="ARBA" id="ARBA00012438"/>
    </source>
</evidence>
<protein>
    <recommendedName>
        <fullName evidence="2">histidine kinase</fullName>
        <ecNumber evidence="2">2.7.13.3</ecNumber>
    </recommendedName>
</protein>
<dbReference type="InterPro" id="IPR029016">
    <property type="entry name" value="GAF-like_dom_sf"/>
</dbReference>
<dbReference type="SMART" id="SM00065">
    <property type="entry name" value="GAF"/>
    <property type="match status" value="1"/>
</dbReference>
<proteinExistence type="predicted"/>
<keyword evidence="8" id="KW-0175">Coiled coil</keyword>
<evidence type="ECO:0000256" key="1">
    <source>
        <dbReference type="ARBA" id="ARBA00000085"/>
    </source>
</evidence>
<evidence type="ECO:0000256" key="9">
    <source>
        <dbReference type="SAM" id="Phobius"/>
    </source>
</evidence>
<keyword evidence="3 7" id="KW-0597">Phosphoprotein</keyword>
<dbReference type="EC" id="2.7.13.3" evidence="2"/>
<comment type="caution">
    <text evidence="12">The sequence shown here is derived from an EMBL/GenBank/DDBJ whole genome shotgun (WGS) entry which is preliminary data.</text>
</comment>
<evidence type="ECO:0000259" key="11">
    <source>
        <dbReference type="PROSITE" id="PS50110"/>
    </source>
</evidence>
<dbReference type="SMART" id="SM00388">
    <property type="entry name" value="HisKA"/>
    <property type="match status" value="1"/>
</dbReference>
<name>A0ABW5XJS5_9SPHI</name>
<accession>A0ABW5XJS5</accession>
<dbReference type="Pfam" id="PF00072">
    <property type="entry name" value="Response_reg"/>
    <property type="match status" value="3"/>
</dbReference>
<dbReference type="Gene3D" id="3.30.450.40">
    <property type="match status" value="1"/>
</dbReference>
<evidence type="ECO:0000256" key="4">
    <source>
        <dbReference type="ARBA" id="ARBA00022679"/>
    </source>
</evidence>
<evidence type="ECO:0000256" key="3">
    <source>
        <dbReference type="ARBA" id="ARBA00022553"/>
    </source>
</evidence>
<keyword evidence="9" id="KW-1133">Transmembrane helix</keyword>
<dbReference type="Pfam" id="PF13185">
    <property type="entry name" value="GAF_2"/>
    <property type="match status" value="1"/>
</dbReference>
<dbReference type="PROSITE" id="PS50110">
    <property type="entry name" value="RESPONSE_REGULATORY"/>
    <property type="match status" value="3"/>
</dbReference>
<dbReference type="InterPro" id="IPR004358">
    <property type="entry name" value="Sig_transdc_His_kin-like_C"/>
</dbReference>
<keyword evidence="9" id="KW-0472">Membrane</keyword>
<evidence type="ECO:0000256" key="5">
    <source>
        <dbReference type="ARBA" id="ARBA00022777"/>
    </source>
</evidence>
<sequence>MFKFSFRNQVLAGFSVSILLVLLVGILSYNSITQLDEDTAMVEHTQKVIKTSTNLLQQLIDAETGMRGYCATGKKVLLDPYNAALPAVYASLEDMRTLVSDNPIQVVRVDTIEALVSEQLRLLKLNIDTRDEKGLAFMVANNMFVNGKRSMDAIRTDLSHVMNTENQLLAERKASSKAASTNAILFICVGSLVFLIIILFLFRFIQRSFAEQKKIEEKITVANGELAEVLAENKAKNWLLTGSGQLNEKMSGQQSERELTENVLADVCRYTEASAGTIYLYNETENRLDLYSTYAFSNLSAIKRTVSLGEGWLGEVAKTGKAAVIKGKINDRLELQSSVLLNELTGAYISPLFFDKTLKGVIEIAFDHEVDNNDKEYLTLVSNDIAIAVNTAQARTIMHDLFEETQQQAEELSAQQEEMRVTNEELMNKTEMLEASEEELRVQQEELRTINAELEEKASLLEEKNQAIEEARAAINIKVEELETTGKYKSEFLANMSHELRTPLNSILVLARILKDNKPGTLSEDQIKYASVIFNAGNDLLTLINDILDLSKIESGKLDMQNEDVQISEILADMESLFTEVAANKQIRFTTSIKNVSPTVFTDKVRVEQVIKNLLSNAFKFTPENGAIAINVDAGKSPQTVSFSIRDTGIGIPADKQRIIFEAFQQADGSTSRKYGGTGLGLSISRELASLLGGGITLQSKPGEGSEFTLTIPVQAKAVEPVEDAGGTVPTVASFVPGRDFLKPAPLKRKTADRDPLVVIVEDDKNFASILQDYSRDHGYKSVIVNEGTNAVQIIKEQRPDAVILDIMLPGKDGWQILKELKADLDTANIPVHLMSAGDAAANRVHKEGAISFLKKPIDTGALDKLFGDIMASTDTPFKQILLVEDHQAQSQALKEMMQNNGITVDQAFDGQSAFDMLHQNDYQCVILDLNLPDISGLDLLDKIKEVDRFASLPVIVNTAMELDKTSVSRLMKYANAMVVKTNKSSDRLIDEVNLFLNKITNMPQRAAGSAAAGRSSIAGQDGVKNKKVLIVDDDMRNIFALSSALQGYDMNVEIAGDGEEAIAKLSEIADIDIVLMDIMMPKMDGYEATRYIRKQSKWARLPIIALTAKAMKDDREKCIEAGANDYITKPVDIDRLIALMQLWLDK</sequence>
<dbReference type="CDD" id="cd19410">
    <property type="entry name" value="HK9-like_sensor"/>
    <property type="match status" value="1"/>
</dbReference>
<dbReference type="EMBL" id="JBHUON010000003">
    <property type="protein sequence ID" value="MFD2863965.1"/>
    <property type="molecule type" value="Genomic_DNA"/>
</dbReference>